<protein>
    <submittedName>
        <fullName evidence="1">Uncharacterized protein</fullName>
    </submittedName>
</protein>
<accession>A0A381WIH3</accession>
<proteinExistence type="predicted"/>
<dbReference type="EMBL" id="UINC01011770">
    <property type="protein sequence ID" value="SVA51733.1"/>
    <property type="molecule type" value="Genomic_DNA"/>
</dbReference>
<dbReference type="AlphaFoldDB" id="A0A381WIH3"/>
<feature type="non-terminal residue" evidence="1">
    <location>
        <position position="35"/>
    </location>
</feature>
<evidence type="ECO:0000313" key="1">
    <source>
        <dbReference type="EMBL" id="SVA51733.1"/>
    </source>
</evidence>
<sequence length="35" mass="4057">MNRGLARKRGDNVKNVEVTLMDHDAAIMYYFTNVI</sequence>
<name>A0A381WIH3_9ZZZZ</name>
<organism evidence="1">
    <name type="scientific">marine metagenome</name>
    <dbReference type="NCBI Taxonomy" id="408172"/>
    <lineage>
        <taxon>unclassified sequences</taxon>
        <taxon>metagenomes</taxon>
        <taxon>ecological metagenomes</taxon>
    </lineage>
</organism>
<reference evidence="1" key="1">
    <citation type="submission" date="2018-05" db="EMBL/GenBank/DDBJ databases">
        <authorList>
            <person name="Lanie J.A."/>
            <person name="Ng W.-L."/>
            <person name="Kazmierczak K.M."/>
            <person name="Andrzejewski T.M."/>
            <person name="Davidsen T.M."/>
            <person name="Wayne K.J."/>
            <person name="Tettelin H."/>
            <person name="Glass J.I."/>
            <person name="Rusch D."/>
            <person name="Podicherti R."/>
            <person name="Tsui H.-C.T."/>
            <person name="Winkler M.E."/>
        </authorList>
    </citation>
    <scope>NUCLEOTIDE SEQUENCE</scope>
</reference>
<gene>
    <name evidence="1" type="ORF">METZ01_LOCUS104587</name>
</gene>